<evidence type="ECO:0000313" key="11">
    <source>
        <dbReference type="Proteomes" id="UP000298030"/>
    </source>
</evidence>
<dbReference type="GO" id="GO:0032934">
    <property type="term" value="F:sterol binding"/>
    <property type="evidence" value="ECO:0007669"/>
    <property type="project" value="InterPro"/>
</dbReference>
<reference evidence="10 11" key="1">
    <citation type="journal article" date="2019" name="Nat. Ecol. Evol.">
        <title>Megaphylogeny resolves global patterns of mushroom evolution.</title>
        <authorList>
            <person name="Varga T."/>
            <person name="Krizsan K."/>
            <person name="Foldi C."/>
            <person name="Dima B."/>
            <person name="Sanchez-Garcia M."/>
            <person name="Sanchez-Ramirez S."/>
            <person name="Szollosi G.J."/>
            <person name="Szarkandi J.G."/>
            <person name="Papp V."/>
            <person name="Albert L."/>
            <person name="Andreopoulos W."/>
            <person name="Angelini C."/>
            <person name="Antonin V."/>
            <person name="Barry K.W."/>
            <person name="Bougher N.L."/>
            <person name="Buchanan P."/>
            <person name="Buyck B."/>
            <person name="Bense V."/>
            <person name="Catcheside P."/>
            <person name="Chovatia M."/>
            <person name="Cooper J."/>
            <person name="Damon W."/>
            <person name="Desjardin D."/>
            <person name="Finy P."/>
            <person name="Geml J."/>
            <person name="Haridas S."/>
            <person name="Hughes K."/>
            <person name="Justo A."/>
            <person name="Karasinski D."/>
            <person name="Kautmanova I."/>
            <person name="Kiss B."/>
            <person name="Kocsube S."/>
            <person name="Kotiranta H."/>
            <person name="LaButti K.M."/>
            <person name="Lechner B.E."/>
            <person name="Liimatainen K."/>
            <person name="Lipzen A."/>
            <person name="Lukacs Z."/>
            <person name="Mihaltcheva S."/>
            <person name="Morgado L.N."/>
            <person name="Niskanen T."/>
            <person name="Noordeloos M.E."/>
            <person name="Ohm R.A."/>
            <person name="Ortiz-Santana B."/>
            <person name="Ovrebo C."/>
            <person name="Racz N."/>
            <person name="Riley R."/>
            <person name="Savchenko A."/>
            <person name="Shiryaev A."/>
            <person name="Soop K."/>
            <person name="Spirin V."/>
            <person name="Szebenyi C."/>
            <person name="Tomsovsky M."/>
            <person name="Tulloss R.E."/>
            <person name="Uehling J."/>
            <person name="Grigoriev I.V."/>
            <person name="Vagvolgyi C."/>
            <person name="Papp T."/>
            <person name="Martin F.M."/>
            <person name="Miettinen O."/>
            <person name="Hibbett D.S."/>
            <person name="Nagy L.G."/>
        </authorList>
    </citation>
    <scope>NUCLEOTIDE SEQUENCE [LARGE SCALE GENOMIC DNA]</scope>
    <source>
        <strain evidence="10 11">FP101781</strain>
    </source>
</reference>
<evidence type="ECO:0000256" key="4">
    <source>
        <dbReference type="ARBA" id="ARBA00016056"/>
    </source>
</evidence>
<comment type="subunit">
    <text evidence="3">Monomer.</text>
</comment>
<comment type="caution">
    <text evidence="10">The sequence shown here is derived from an EMBL/GenBank/DDBJ whole genome shotgun (WGS) entry which is preliminary data.</text>
</comment>
<comment type="similarity">
    <text evidence="2">Belongs to the NPC2 family.</text>
</comment>
<keyword evidence="6 8" id="KW-0732">Signal</keyword>
<dbReference type="CDD" id="cd00917">
    <property type="entry name" value="PG-PI_TP"/>
    <property type="match status" value="1"/>
</dbReference>
<dbReference type="InterPro" id="IPR036846">
    <property type="entry name" value="GM2-AP_sf"/>
</dbReference>
<name>A0A4Y7TLD3_COPMI</name>
<accession>A0A4Y7TLD3</accession>
<protein>
    <recommendedName>
        <fullName evidence="4">Phosphatidylglycerol/phosphatidylinositol transfer protein</fullName>
    </recommendedName>
</protein>
<dbReference type="STRING" id="71717.A0A4Y7TLD3"/>
<keyword evidence="7" id="KW-0445">Lipid transport</keyword>
<feature type="chain" id="PRO_5021318616" description="Phosphatidylglycerol/phosphatidylinositol transfer protein" evidence="8">
    <location>
        <begin position="26"/>
        <end position="182"/>
    </location>
</feature>
<dbReference type="InterPro" id="IPR033917">
    <property type="entry name" value="ML_PG-PI_TP"/>
</dbReference>
<dbReference type="SUPFAM" id="SSF81296">
    <property type="entry name" value="E set domains"/>
    <property type="match status" value="1"/>
</dbReference>
<dbReference type="SMART" id="SM00737">
    <property type="entry name" value="ML"/>
    <property type="match status" value="1"/>
</dbReference>
<evidence type="ECO:0000256" key="2">
    <source>
        <dbReference type="ARBA" id="ARBA00006370"/>
    </source>
</evidence>
<keyword evidence="5" id="KW-0813">Transport</keyword>
<dbReference type="Pfam" id="PF02221">
    <property type="entry name" value="E1_DerP2_DerF2"/>
    <property type="match status" value="1"/>
</dbReference>
<evidence type="ECO:0000256" key="3">
    <source>
        <dbReference type="ARBA" id="ARBA00011245"/>
    </source>
</evidence>
<sequence>MRLSSIAAFLSLLTVSAVVASPVLASDDQVALAVDAPVRTMDKWEYEDCGEPDWPVEIDSIEVSPDPPQPGKDLTVKVKAKAKERIEEGAYADVTVKLGLVKLLEKTFDVCEEARNANATIQCPVEEGYYIIEQTVALPKEIPRAKFVVNINAYTVEDEDLLCLNLKVDFMKNPFPRPRRLW</sequence>
<evidence type="ECO:0000256" key="8">
    <source>
        <dbReference type="SAM" id="SignalP"/>
    </source>
</evidence>
<feature type="domain" description="MD-2-related lipid-recognition" evidence="9">
    <location>
        <begin position="46"/>
        <end position="168"/>
    </location>
</feature>
<evidence type="ECO:0000313" key="10">
    <source>
        <dbReference type="EMBL" id="TEB34983.1"/>
    </source>
</evidence>
<dbReference type="Proteomes" id="UP000298030">
    <property type="component" value="Unassembled WGS sequence"/>
</dbReference>
<dbReference type="InterPro" id="IPR003172">
    <property type="entry name" value="ML_dom"/>
</dbReference>
<organism evidence="10 11">
    <name type="scientific">Coprinellus micaceus</name>
    <name type="common">Glistening ink-cap mushroom</name>
    <name type="synonym">Coprinus micaceus</name>
    <dbReference type="NCBI Taxonomy" id="71717"/>
    <lineage>
        <taxon>Eukaryota</taxon>
        <taxon>Fungi</taxon>
        <taxon>Dikarya</taxon>
        <taxon>Basidiomycota</taxon>
        <taxon>Agaricomycotina</taxon>
        <taxon>Agaricomycetes</taxon>
        <taxon>Agaricomycetidae</taxon>
        <taxon>Agaricales</taxon>
        <taxon>Agaricineae</taxon>
        <taxon>Psathyrellaceae</taxon>
        <taxon>Coprinellus</taxon>
    </lineage>
</organism>
<proteinExistence type="inferred from homology"/>
<evidence type="ECO:0000256" key="5">
    <source>
        <dbReference type="ARBA" id="ARBA00022448"/>
    </source>
</evidence>
<evidence type="ECO:0000256" key="6">
    <source>
        <dbReference type="ARBA" id="ARBA00022729"/>
    </source>
</evidence>
<dbReference type="AlphaFoldDB" id="A0A4Y7TLD3"/>
<evidence type="ECO:0000256" key="7">
    <source>
        <dbReference type="ARBA" id="ARBA00023055"/>
    </source>
</evidence>
<evidence type="ECO:0000259" key="9">
    <source>
        <dbReference type="SMART" id="SM00737"/>
    </source>
</evidence>
<dbReference type="GO" id="GO:0032366">
    <property type="term" value="P:intracellular sterol transport"/>
    <property type="evidence" value="ECO:0007669"/>
    <property type="project" value="InterPro"/>
</dbReference>
<dbReference type="PANTHER" id="PTHR11306:SF0">
    <property type="entry name" value="PHOSPHATIDYLGLYCEROL_PHOSPHATIDYLINOSITOL TRANSFER PROTEIN"/>
    <property type="match status" value="1"/>
</dbReference>
<dbReference type="InterPro" id="IPR014756">
    <property type="entry name" value="Ig_E-set"/>
</dbReference>
<dbReference type="PANTHER" id="PTHR11306">
    <property type="entry name" value="NIEMANN PICK TYPE C2 PROTEIN NPC2-RELATED"/>
    <property type="match status" value="1"/>
</dbReference>
<keyword evidence="11" id="KW-1185">Reference proteome</keyword>
<dbReference type="OrthoDB" id="6409159at2759"/>
<gene>
    <name evidence="10" type="ORF">FA13DRAFT_1753373</name>
</gene>
<dbReference type="Gene3D" id="2.70.220.10">
    <property type="entry name" value="Ganglioside GM2 activator"/>
    <property type="match status" value="1"/>
</dbReference>
<dbReference type="InterPro" id="IPR039670">
    <property type="entry name" value="NPC2-like"/>
</dbReference>
<comment type="function">
    <text evidence="1">Catalyzes the intermembrane transfer of phosphatidylglycerol and phosphatidylinositol.</text>
</comment>
<feature type="signal peptide" evidence="8">
    <location>
        <begin position="1"/>
        <end position="25"/>
    </location>
</feature>
<evidence type="ECO:0000256" key="1">
    <source>
        <dbReference type="ARBA" id="ARBA00002053"/>
    </source>
</evidence>
<dbReference type="EMBL" id="QPFP01000008">
    <property type="protein sequence ID" value="TEB34983.1"/>
    <property type="molecule type" value="Genomic_DNA"/>
</dbReference>